<feature type="region of interest" description="Disordered" evidence="6">
    <location>
        <begin position="1"/>
        <end position="20"/>
    </location>
</feature>
<dbReference type="Proteomes" id="UP000249065">
    <property type="component" value="Unassembled WGS sequence"/>
</dbReference>
<dbReference type="Gene3D" id="2.30.120.10">
    <property type="match status" value="1"/>
</dbReference>
<dbReference type="InterPro" id="IPR043147">
    <property type="entry name" value="Penicillin_amidase_A-knob"/>
</dbReference>
<evidence type="ECO:0000256" key="1">
    <source>
        <dbReference type="ARBA" id="ARBA00006586"/>
    </source>
</evidence>
<dbReference type="PANTHER" id="PTHR34218">
    <property type="entry name" value="PEPTIDASE S45 PENICILLIN AMIDASE"/>
    <property type="match status" value="1"/>
</dbReference>
<dbReference type="Gene3D" id="3.60.20.10">
    <property type="entry name" value="Glutamine Phosphoribosylpyrophosphate, subunit 1, domain 1"/>
    <property type="match status" value="1"/>
</dbReference>
<dbReference type="GO" id="GO:0016811">
    <property type="term" value="F:hydrolase activity, acting on carbon-nitrogen (but not peptide) bonds, in linear amides"/>
    <property type="evidence" value="ECO:0007669"/>
    <property type="project" value="InterPro"/>
</dbReference>
<evidence type="ECO:0000256" key="2">
    <source>
        <dbReference type="ARBA" id="ARBA00022801"/>
    </source>
</evidence>
<dbReference type="AlphaFoldDB" id="A0A327MAG4"/>
<gene>
    <name evidence="8" type="ORF">DOO78_10810</name>
</gene>
<evidence type="ECO:0000256" key="6">
    <source>
        <dbReference type="SAM" id="MobiDB-lite"/>
    </source>
</evidence>
<dbReference type="OrthoDB" id="9760084at2"/>
<keyword evidence="3" id="KW-0865">Zymogen</keyword>
<comment type="similarity">
    <text evidence="1">Belongs to the peptidase S45 family.</text>
</comment>
<dbReference type="Pfam" id="PF01804">
    <property type="entry name" value="Penicil_amidase"/>
    <property type="match status" value="1"/>
</dbReference>
<dbReference type="InterPro" id="IPR002692">
    <property type="entry name" value="S45"/>
</dbReference>
<keyword evidence="7" id="KW-1133">Transmembrane helix</keyword>
<keyword evidence="7" id="KW-0812">Transmembrane</keyword>
<keyword evidence="2" id="KW-0378">Hydrolase</keyword>
<evidence type="ECO:0000313" key="9">
    <source>
        <dbReference type="Proteomes" id="UP000249065"/>
    </source>
</evidence>
<dbReference type="InterPro" id="IPR023343">
    <property type="entry name" value="Penicillin_amidase_dom1"/>
</dbReference>
<feature type="transmembrane region" description="Helical" evidence="7">
    <location>
        <begin position="30"/>
        <end position="51"/>
    </location>
</feature>
<dbReference type="InterPro" id="IPR029055">
    <property type="entry name" value="Ntn_hydrolases_N"/>
</dbReference>
<comment type="caution">
    <text evidence="8">The sequence shown here is derived from an EMBL/GenBank/DDBJ whole genome shotgun (WGS) entry which is preliminary data.</text>
</comment>
<feature type="binding site" evidence="5">
    <location>
        <position position="344"/>
    </location>
    <ligand>
        <name>Ca(2+)</name>
        <dbReference type="ChEBI" id="CHEBI:29108"/>
    </ligand>
</feature>
<evidence type="ECO:0000313" key="8">
    <source>
        <dbReference type="EMBL" id="RAI59133.1"/>
    </source>
</evidence>
<evidence type="ECO:0000256" key="3">
    <source>
        <dbReference type="ARBA" id="ARBA00023145"/>
    </source>
</evidence>
<protein>
    <submittedName>
        <fullName evidence="8">Penicillin acylase family protein</fullName>
    </submittedName>
</protein>
<comment type="cofactor">
    <cofactor evidence="5">
        <name>Ca(2+)</name>
        <dbReference type="ChEBI" id="CHEBI:29108"/>
    </cofactor>
    <text evidence="5">Binds 1 Ca(2+) ion per dimer.</text>
</comment>
<proteinExistence type="inferred from homology"/>
<feature type="binding site" evidence="5">
    <location>
        <position position="209"/>
    </location>
    <ligand>
        <name>Ca(2+)</name>
        <dbReference type="ChEBI" id="CHEBI:29108"/>
    </ligand>
</feature>
<keyword evidence="5" id="KW-0479">Metal-binding</keyword>
<evidence type="ECO:0000256" key="7">
    <source>
        <dbReference type="SAM" id="Phobius"/>
    </source>
</evidence>
<keyword evidence="7" id="KW-0472">Membrane</keyword>
<evidence type="ECO:0000256" key="5">
    <source>
        <dbReference type="PIRSR" id="PIRSR001227-2"/>
    </source>
</evidence>
<dbReference type="PANTHER" id="PTHR34218:SF4">
    <property type="entry name" value="ACYL-HOMOSERINE LACTONE ACYLASE QUIP"/>
    <property type="match status" value="1"/>
</dbReference>
<evidence type="ECO:0000256" key="4">
    <source>
        <dbReference type="PIRSR" id="PIRSR001227-1"/>
    </source>
</evidence>
<dbReference type="CDD" id="cd03747">
    <property type="entry name" value="Ntn_PGA_like"/>
    <property type="match status" value="1"/>
</dbReference>
<dbReference type="Gene3D" id="1.10.1400.10">
    <property type="match status" value="1"/>
</dbReference>
<accession>A0A327MAG4</accession>
<dbReference type="Gene3D" id="1.10.439.10">
    <property type="entry name" value="Penicillin Amidohydrolase, domain 1"/>
    <property type="match status" value="1"/>
</dbReference>
<feature type="active site" description="Nucleophile" evidence="4">
    <location>
        <position position="268"/>
    </location>
</feature>
<dbReference type="InterPro" id="IPR043146">
    <property type="entry name" value="Penicillin_amidase_N_B-knob"/>
</dbReference>
<keyword evidence="5" id="KW-0106">Calcium</keyword>
<dbReference type="GO" id="GO:0017000">
    <property type="term" value="P:antibiotic biosynthetic process"/>
    <property type="evidence" value="ECO:0007669"/>
    <property type="project" value="InterPro"/>
</dbReference>
<dbReference type="EMBL" id="QLIX01000006">
    <property type="protein sequence ID" value="RAI59133.1"/>
    <property type="molecule type" value="Genomic_DNA"/>
</dbReference>
<sequence length="798" mass="84442">MPDTLSDGAGRAGDQRLPPETPRRRWLAPLLRGLLLLLLLAILAAGGLLWATRPASDATLRLPGLSAPVTITLDGHGIPRIAALTETDTAMALGWLHARDRLFAMELMRRGAAGRLSEIAGPATLRSDRFVRLLGLARRAEADFAALPGDARALLEAYAVGVNAWIAARGRFAAPEFLLLGRPEPWRPADSLLWAKVMGLWLSGNWRSEIERARLAAILPEARLRELWPEDRSIGRPDLAGLDPGHLARLAAALPRFPEPGTLPASASNAWTVGPSRSASGAPLLASDPHLGFQAPILWYLARIDMPGGRMLAGATSPGVPLMVIGRNADLAWGFTTTSSDTQDVFIERPAGPDAYETPEGPRPFLVREEVIRVRGAAPETLRVRETRHGPVISDLDATPPTDHLLAVAMANLAPGDTGAAGLLALNRAHSVAEARSAAALITSPPQNLMLADAGGHIGMVLTGRVPLRRAGDGTRPAPGWDGSHDWTGWVPFAALPHRQDPPSGLLANANNRPAPPDSPVFLGRDWPDDWRFRRIGERLRAVPRHDAAGFAAIQRDTVSAFARGLVGPDSLLARLPRPPGLAGAAQALLLAWDGDLRAERPEGLIFNAWLLRLGELALAAGGVPADSVTPRAGFLALVLAPDGGGAAWCGGDCPALAARALEEAMAPLAAALGPDPAGWRWGERHVARFEHPVLRGLPLLGPLTTLSAAVGGDEWTIARGGLRGRGPDPFADIHGAGLRLVADLADPDRTLAIIATGQSGHPLSAHWGDLLPLWRDGGMVALGRLAGRPRGRITLNP</sequence>
<dbReference type="SUPFAM" id="SSF56235">
    <property type="entry name" value="N-terminal nucleophile aminohydrolases (Ntn hydrolases)"/>
    <property type="match status" value="1"/>
</dbReference>
<reference evidence="9" key="1">
    <citation type="submission" date="2018-06" db="EMBL/GenBank/DDBJ databases">
        <authorList>
            <person name="Khan S.A."/>
        </authorList>
    </citation>
    <scope>NUCLEOTIDE SEQUENCE [LARGE SCALE GENOMIC DNA]</scope>
    <source>
        <strain evidence="9">DB-1506</strain>
    </source>
</reference>
<name>A0A327MAG4_9PROT</name>
<keyword evidence="9" id="KW-1185">Reference proteome</keyword>
<organism evidence="8 9">
    <name type="scientific">Roseicella frigidaeris</name>
    <dbReference type="NCBI Taxonomy" id="2230885"/>
    <lineage>
        <taxon>Bacteria</taxon>
        <taxon>Pseudomonadati</taxon>
        <taxon>Pseudomonadota</taxon>
        <taxon>Alphaproteobacteria</taxon>
        <taxon>Acetobacterales</taxon>
        <taxon>Roseomonadaceae</taxon>
        <taxon>Roseicella</taxon>
    </lineage>
</organism>
<dbReference type="GO" id="GO:0046872">
    <property type="term" value="F:metal ion binding"/>
    <property type="evidence" value="ECO:0007669"/>
    <property type="project" value="UniProtKB-KW"/>
</dbReference>
<feature type="binding site" evidence="5">
    <location>
        <position position="341"/>
    </location>
    <ligand>
        <name>Ca(2+)</name>
        <dbReference type="ChEBI" id="CHEBI:29108"/>
    </ligand>
</feature>
<dbReference type="InterPro" id="IPR014395">
    <property type="entry name" value="Pen/GL7ACA/AHL_acylase"/>
</dbReference>
<dbReference type="PIRSF" id="PIRSF001227">
    <property type="entry name" value="Pen_acylase"/>
    <property type="match status" value="1"/>
</dbReference>